<accession>A0A8I6SH97</accession>
<organism evidence="2 3">
    <name type="scientific">Cimex lectularius</name>
    <name type="common">Bed bug</name>
    <name type="synonym">Acanthia lectularia</name>
    <dbReference type="NCBI Taxonomy" id="79782"/>
    <lineage>
        <taxon>Eukaryota</taxon>
        <taxon>Metazoa</taxon>
        <taxon>Ecdysozoa</taxon>
        <taxon>Arthropoda</taxon>
        <taxon>Hexapoda</taxon>
        <taxon>Insecta</taxon>
        <taxon>Pterygota</taxon>
        <taxon>Neoptera</taxon>
        <taxon>Paraneoptera</taxon>
        <taxon>Hemiptera</taxon>
        <taxon>Heteroptera</taxon>
        <taxon>Panheteroptera</taxon>
        <taxon>Cimicomorpha</taxon>
        <taxon>Cimicidae</taxon>
        <taxon>Cimex</taxon>
    </lineage>
</organism>
<reference evidence="2" key="1">
    <citation type="submission" date="2022-01" db="UniProtKB">
        <authorList>
            <consortium name="EnsemblMetazoa"/>
        </authorList>
    </citation>
    <scope>IDENTIFICATION</scope>
</reference>
<evidence type="ECO:0000256" key="1">
    <source>
        <dbReference type="SAM" id="Coils"/>
    </source>
</evidence>
<evidence type="ECO:0000313" key="3">
    <source>
        <dbReference type="Proteomes" id="UP000494040"/>
    </source>
</evidence>
<dbReference type="EnsemblMetazoa" id="XM_024225462.1">
    <property type="protein sequence ID" value="XP_024081230.1"/>
    <property type="gene ID" value="LOC112126415"/>
</dbReference>
<dbReference type="AlphaFoldDB" id="A0A8I6SH97"/>
<dbReference type="OrthoDB" id="6627761at2759"/>
<proteinExistence type="predicted"/>
<dbReference type="GeneID" id="112126415"/>
<protein>
    <submittedName>
        <fullName evidence="2">Uncharacterized protein</fullName>
    </submittedName>
</protein>
<dbReference type="Proteomes" id="UP000494040">
    <property type="component" value="Unassembled WGS sequence"/>
</dbReference>
<feature type="coiled-coil region" evidence="1">
    <location>
        <begin position="115"/>
        <end position="215"/>
    </location>
</feature>
<keyword evidence="3" id="KW-1185">Reference proteome</keyword>
<dbReference type="KEGG" id="clec:112126415"/>
<keyword evidence="1" id="KW-0175">Coiled coil</keyword>
<name>A0A8I6SH97_CIMLE</name>
<sequence>MSEHPELPTMEETDMSVEVIAGHGEGCWGTPIPGSRKRTHSSPSVLEGASKYGILDLLVNAKSVEAEVNEWLAKRRNCSEKTAKWITNRLTKIVDLLNDAAGEMMTVRSTKMHRTTNLEEEIDEIRRDNARIMDKLDQMTWNIEGGMETGVRGIERIERRIGEQEGDIEEMKEMVRKEVQKNMQEEIGKVLKGKEKEKKEEKRVMVERIKEIENTQSLQNRILGEIKENMDRVYTGVSKVYRGEQEREVRMEERHREMMEKWGEERRGRAARETTVGNGMETEGGEESYAAAVRKRVKRKIERKSRKGVRITKEEQGKEIGGEKVRKELMGNIDPIKKGWEIVGFRRGRNAVFVDVMKKEQLKGIIEDTDLKEKGFRVEEQRKLFPWIILTGVPEDIGKEELGKRIEETIGRTKEELEGQLRVRVWRDARSGKRNVILEVNPETRRDLLRVGRIRVGWVSCRIEDFTTVLQCAKCFGFGHRAAVCRVCLSGVWQKWALFECVQRKRGG</sequence>
<evidence type="ECO:0000313" key="2">
    <source>
        <dbReference type="EnsemblMetazoa" id="XP_024081230.1"/>
    </source>
</evidence>
<dbReference type="RefSeq" id="XP_024081230.1">
    <property type="nucleotide sequence ID" value="XM_024225462.1"/>
</dbReference>